<dbReference type="Pfam" id="PF14345">
    <property type="entry name" value="GDYXXLXY"/>
    <property type="match status" value="1"/>
</dbReference>
<dbReference type="AlphaFoldDB" id="A0A1T2L0T5"/>
<organism evidence="1 2">
    <name type="scientific">Solemya pervernicosa gill symbiont</name>
    <dbReference type="NCBI Taxonomy" id="642797"/>
    <lineage>
        <taxon>Bacteria</taxon>
        <taxon>Pseudomonadati</taxon>
        <taxon>Pseudomonadota</taxon>
        <taxon>Gammaproteobacteria</taxon>
        <taxon>sulfur-oxidizing symbionts</taxon>
    </lineage>
</organism>
<reference evidence="1 2" key="1">
    <citation type="submission" date="2016-11" db="EMBL/GenBank/DDBJ databases">
        <title>Mixed transmission modes and dynamic genome evolution in an obligate animal-bacterial symbiosis.</title>
        <authorList>
            <person name="Russell S.L."/>
            <person name="Corbett-Detig R.B."/>
            <person name="Cavanaugh C.M."/>
        </authorList>
    </citation>
    <scope>NUCLEOTIDE SEQUENCE [LARGE SCALE GENOMIC DNA]</scope>
    <source>
        <strain evidence="1">Sveles-Q1</strain>
    </source>
</reference>
<protein>
    <recommendedName>
        <fullName evidence="3">GDYXXLXY domain-containing protein</fullName>
    </recommendedName>
</protein>
<comment type="caution">
    <text evidence="1">The sequence shown here is derived from an EMBL/GenBank/DDBJ whole genome shotgun (WGS) entry which is preliminary data.</text>
</comment>
<dbReference type="RefSeq" id="WP_078484785.1">
    <property type="nucleotide sequence ID" value="NZ_MPRL01000075.1"/>
</dbReference>
<dbReference type="InterPro" id="IPR025833">
    <property type="entry name" value="GDYXXLXY"/>
</dbReference>
<name>A0A1T2L0T5_9GAMM</name>
<evidence type="ECO:0008006" key="3">
    <source>
        <dbReference type="Google" id="ProtNLM"/>
    </source>
</evidence>
<evidence type="ECO:0000313" key="2">
    <source>
        <dbReference type="Proteomes" id="UP000191110"/>
    </source>
</evidence>
<dbReference type="EMBL" id="MPRL01000075">
    <property type="protein sequence ID" value="OOZ38709.1"/>
    <property type="molecule type" value="Genomic_DNA"/>
</dbReference>
<dbReference type="OrthoDB" id="4868247at2"/>
<proteinExistence type="predicted"/>
<gene>
    <name evidence="1" type="ORF">BOW53_14385</name>
</gene>
<sequence>MNRRTVLVGLVLTVLLQLGVLAGEYLGAVYPLWSGQEVRLKVVPIDPRSLFRGNYARLNYAISTVTLDVRADRGVLPENPLVYVRLKQGDDGVFVADGASLQRPDAGLYLRGRLKGGRYQLSYGMNSPVQVRYGIEAWFAPKDKALQLEHDLRGGAVAVVMVASNGKAALKAIEPTAE</sequence>
<dbReference type="Proteomes" id="UP000191110">
    <property type="component" value="Unassembled WGS sequence"/>
</dbReference>
<accession>A0A1T2L0T5</accession>
<keyword evidence="2" id="KW-1185">Reference proteome</keyword>
<evidence type="ECO:0000313" key="1">
    <source>
        <dbReference type="EMBL" id="OOZ38709.1"/>
    </source>
</evidence>